<dbReference type="Gene3D" id="3.50.50.60">
    <property type="entry name" value="FAD/NAD(P)-binding domain"/>
    <property type="match status" value="2"/>
</dbReference>
<feature type="region of interest" description="Disordered" evidence="11">
    <location>
        <begin position="533"/>
        <end position="582"/>
    </location>
</feature>
<protein>
    <recommendedName>
        <fullName evidence="4">L-ornithine N(5)-monooxygenase [NAD(P)H]</fullName>
        <ecNumber evidence="4">1.14.13.196</ecNumber>
    </recommendedName>
</protein>
<evidence type="ECO:0000256" key="6">
    <source>
        <dbReference type="ARBA" id="ARBA00022827"/>
    </source>
</evidence>
<evidence type="ECO:0000256" key="1">
    <source>
        <dbReference type="ARBA" id="ARBA00001974"/>
    </source>
</evidence>
<evidence type="ECO:0000256" key="10">
    <source>
        <dbReference type="ARBA" id="ARBA00049248"/>
    </source>
</evidence>
<comment type="catalytic activity">
    <reaction evidence="10">
        <text>L-ornithine + NADH + O2 = N(5)-hydroxy-L-ornithine + NAD(+) + H2O</text>
        <dbReference type="Rhea" id="RHEA:41512"/>
        <dbReference type="ChEBI" id="CHEBI:15377"/>
        <dbReference type="ChEBI" id="CHEBI:15379"/>
        <dbReference type="ChEBI" id="CHEBI:46911"/>
        <dbReference type="ChEBI" id="CHEBI:57540"/>
        <dbReference type="ChEBI" id="CHEBI:57945"/>
        <dbReference type="ChEBI" id="CHEBI:78275"/>
        <dbReference type="EC" id="1.14.13.196"/>
    </reaction>
</comment>
<evidence type="ECO:0000256" key="5">
    <source>
        <dbReference type="ARBA" id="ARBA00022630"/>
    </source>
</evidence>
<dbReference type="OMA" id="SFAMYLK"/>
<reference evidence="12 13" key="2">
    <citation type="journal article" date="2012" name="Open Biol.">
        <title>Characteristics of nucleosomes and linker DNA regions on the genome of the basidiomycete Mixia osmundae revealed by mono- and dinucleosome mapping.</title>
        <authorList>
            <person name="Nishida H."/>
            <person name="Kondo S."/>
            <person name="Matsumoto T."/>
            <person name="Suzuki Y."/>
            <person name="Yoshikawa H."/>
            <person name="Taylor T.D."/>
            <person name="Sugiyama J."/>
        </authorList>
    </citation>
    <scope>NUCLEOTIDE SEQUENCE [LARGE SCALE GENOMIC DNA]</scope>
    <source>
        <strain evidence="13">CBS 9802 / IAM 14324 / JCM 22182 / KY 12970</strain>
    </source>
</reference>
<keyword evidence="13" id="KW-1185">Reference proteome</keyword>
<dbReference type="RefSeq" id="XP_014568483.1">
    <property type="nucleotide sequence ID" value="XM_014712997.1"/>
</dbReference>
<dbReference type="Proteomes" id="UP000009131">
    <property type="component" value="Unassembled WGS sequence"/>
</dbReference>
<dbReference type="InterPro" id="IPR025700">
    <property type="entry name" value="Lys/Orn_oxygenase"/>
</dbReference>
<dbReference type="OrthoDB" id="3519933at2759"/>
<comment type="pathway">
    <text evidence="2">Siderophore biosynthesis.</text>
</comment>
<evidence type="ECO:0000256" key="2">
    <source>
        <dbReference type="ARBA" id="ARBA00004924"/>
    </source>
</evidence>
<feature type="compositionally biased region" description="Low complexity" evidence="11">
    <location>
        <begin position="199"/>
        <end position="209"/>
    </location>
</feature>
<dbReference type="Pfam" id="PF13434">
    <property type="entry name" value="Lys_Orn_oxgnase"/>
    <property type="match status" value="2"/>
</dbReference>
<proteinExistence type="inferred from homology"/>
<dbReference type="InParanoid" id="G7E9B8"/>
<dbReference type="SUPFAM" id="SSF51905">
    <property type="entry name" value="FAD/NAD(P)-binding domain"/>
    <property type="match status" value="2"/>
</dbReference>
<dbReference type="PANTHER" id="PTHR42802:SF1">
    <property type="entry name" value="L-ORNITHINE N(5)-MONOOXYGENASE"/>
    <property type="match status" value="1"/>
</dbReference>
<evidence type="ECO:0000256" key="7">
    <source>
        <dbReference type="ARBA" id="ARBA00022857"/>
    </source>
</evidence>
<dbReference type="eggNOG" id="KOG1399">
    <property type="taxonomic scope" value="Eukaryota"/>
</dbReference>
<evidence type="ECO:0000256" key="4">
    <source>
        <dbReference type="ARBA" id="ARBA00012881"/>
    </source>
</evidence>
<dbReference type="EMBL" id="BABT02000220">
    <property type="protein sequence ID" value="GAA99237.1"/>
    <property type="molecule type" value="Genomic_DNA"/>
</dbReference>
<keyword evidence="7" id="KW-0521">NADP</keyword>
<dbReference type="HOGENOM" id="CLU_020931_2_1_1"/>
<dbReference type="STRING" id="764103.G7E9B8"/>
<organism evidence="12 13">
    <name type="scientific">Mixia osmundae (strain CBS 9802 / IAM 14324 / JCM 22182 / KY 12970)</name>
    <dbReference type="NCBI Taxonomy" id="764103"/>
    <lineage>
        <taxon>Eukaryota</taxon>
        <taxon>Fungi</taxon>
        <taxon>Dikarya</taxon>
        <taxon>Basidiomycota</taxon>
        <taxon>Pucciniomycotina</taxon>
        <taxon>Mixiomycetes</taxon>
        <taxon>Mixiales</taxon>
        <taxon>Mixiaceae</taxon>
        <taxon>Mixia</taxon>
    </lineage>
</organism>
<keyword evidence="5" id="KW-0285">Flavoprotein</keyword>
<dbReference type="AlphaFoldDB" id="G7E9B8"/>
<sequence>MTRVGEGKTFDLVGVGFGPSNLSIAIAIAEHNARIDAGTIKANESTRRIEACFIEGHERYLWHPSMMIQGSIMQISFLKDFVTMRDPTSHYSFLNYLNHNNRLATFINRSTFAPSRREYADYMAWCANEVTKPSRRNNKDIPSGISVAYGEYGAGVKAIYSANTDSDIEVLEVESTVAGSPPGPDEQRVKRRARNLLISPGGSPSYPSSLAHLATSDPSTSSERIIHSSQYLSKVEGLLKIARSSFAARSRDEQTGGEPKQLRVAVIGGGQSAAEIFLNLHTQLDDLIAQHPEISKDAQPQVDLIIRRGALRPSDDSPFSNEVFDPAMTDFVYGVGGKPKDQGLTSAVGLGNQARPPVKQCEDSDRVNEWTNERSGQEKRDVVLSEAKATNYAVVNPVTLEAIYEKMYEARVEEDIRATGNSYASEEKKQSIMSILPYRDILDATDSDKGIKITLEHTLQSQVEVVHYDAVVCGTGYKRQGWQDLLFADQTLSEASSGSVSLRELFEAEYLSSPLGQQSQGQHAQQVDRAIRTKVQARDQSTSRNSVWSYTTDESNSPAIFSSGAESEASSPGTSPLGSTECLHCTGERPTRAKRDAHEIPYFGVSRDYKLELPTSFAICCRDEQEHAFKPTIWLQGSNEATHGISDTLLSVLAMRAGEITEGLLARGNF</sequence>
<evidence type="ECO:0000313" key="12">
    <source>
        <dbReference type="EMBL" id="GAA99237.1"/>
    </source>
</evidence>
<dbReference type="InterPro" id="IPR036188">
    <property type="entry name" value="FAD/NAD-bd_sf"/>
</dbReference>
<comment type="catalytic activity">
    <reaction evidence="9">
        <text>L-ornithine + NADPH + O2 = N(5)-hydroxy-L-ornithine + NADP(+) + H2O</text>
        <dbReference type="Rhea" id="RHEA:41508"/>
        <dbReference type="ChEBI" id="CHEBI:15377"/>
        <dbReference type="ChEBI" id="CHEBI:15379"/>
        <dbReference type="ChEBI" id="CHEBI:46911"/>
        <dbReference type="ChEBI" id="CHEBI:57783"/>
        <dbReference type="ChEBI" id="CHEBI:58349"/>
        <dbReference type="ChEBI" id="CHEBI:78275"/>
        <dbReference type="EC" id="1.14.13.196"/>
    </reaction>
</comment>
<dbReference type="GO" id="GO:0016491">
    <property type="term" value="F:oxidoreductase activity"/>
    <property type="evidence" value="ECO:0007669"/>
    <property type="project" value="UniProtKB-KW"/>
</dbReference>
<evidence type="ECO:0000256" key="9">
    <source>
        <dbReference type="ARBA" id="ARBA00047598"/>
    </source>
</evidence>
<comment type="caution">
    <text evidence="12">The sequence shown here is derived from an EMBL/GenBank/DDBJ whole genome shotgun (WGS) entry which is preliminary data.</text>
</comment>
<comment type="cofactor">
    <cofactor evidence="1">
        <name>FAD</name>
        <dbReference type="ChEBI" id="CHEBI:57692"/>
    </cofactor>
</comment>
<evidence type="ECO:0000256" key="11">
    <source>
        <dbReference type="SAM" id="MobiDB-lite"/>
    </source>
</evidence>
<reference evidence="12 13" key="1">
    <citation type="journal article" date="2011" name="J. Gen. Appl. Microbiol.">
        <title>Draft genome sequencing of the enigmatic basidiomycete Mixia osmundae.</title>
        <authorList>
            <person name="Nishida H."/>
            <person name="Nagatsuka Y."/>
            <person name="Sugiyama J."/>
        </authorList>
    </citation>
    <scope>NUCLEOTIDE SEQUENCE [LARGE SCALE GENOMIC DNA]</scope>
    <source>
        <strain evidence="13">CBS 9802 / IAM 14324 / JCM 22182 / KY 12970</strain>
    </source>
</reference>
<feature type="region of interest" description="Disordered" evidence="11">
    <location>
        <begin position="197"/>
        <end position="217"/>
    </location>
</feature>
<comment type="similarity">
    <text evidence="3">Belongs to the lysine N(6)-hydroxylase/L-ornithine N(5)-oxygenase family.</text>
</comment>
<dbReference type="GO" id="GO:0006879">
    <property type="term" value="P:intracellular iron ion homeostasis"/>
    <property type="evidence" value="ECO:0007669"/>
    <property type="project" value="TreeGrafter"/>
</dbReference>
<dbReference type="PANTHER" id="PTHR42802">
    <property type="entry name" value="MONOOXYGENASE"/>
    <property type="match status" value="1"/>
</dbReference>
<evidence type="ECO:0000313" key="13">
    <source>
        <dbReference type="Proteomes" id="UP000009131"/>
    </source>
</evidence>
<accession>G7E9B8</accession>
<keyword evidence="8" id="KW-0560">Oxidoreductase</keyword>
<feature type="compositionally biased region" description="Low complexity" evidence="11">
    <location>
        <begin position="562"/>
        <end position="576"/>
    </location>
</feature>
<evidence type="ECO:0000256" key="3">
    <source>
        <dbReference type="ARBA" id="ARBA00007588"/>
    </source>
</evidence>
<keyword evidence="6" id="KW-0274">FAD</keyword>
<gene>
    <name evidence="12" type="primary">Mo05931</name>
    <name evidence="12" type="ORF">E5Q_05931</name>
</gene>
<name>G7E9B8_MIXOS</name>
<feature type="compositionally biased region" description="Polar residues" evidence="11">
    <location>
        <begin position="538"/>
        <end position="560"/>
    </location>
</feature>
<evidence type="ECO:0000256" key="8">
    <source>
        <dbReference type="ARBA" id="ARBA00023002"/>
    </source>
</evidence>
<dbReference type="EC" id="1.14.13.196" evidence="4"/>